<keyword evidence="3" id="KW-0378">Hydrolase</keyword>
<organism evidence="3 4">
    <name type="scientific">Actinomyces massiliensis F0489</name>
    <dbReference type="NCBI Taxonomy" id="1125718"/>
    <lineage>
        <taxon>Bacteria</taxon>
        <taxon>Bacillati</taxon>
        <taxon>Actinomycetota</taxon>
        <taxon>Actinomycetes</taxon>
        <taxon>Actinomycetales</taxon>
        <taxon>Actinomycetaceae</taxon>
        <taxon>Actinomyces</taxon>
    </lineage>
</organism>
<dbReference type="SUPFAM" id="SSF51338">
    <property type="entry name" value="Composite domain of metallo-dependent hydrolases"/>
    <property type="match status" value="2"/>
</dbReference>
<dbReference type="Gene3D" id="2.30.40.10">
    <property type="entry name" value="Urease, subunit C, domain 1"/>
    <property type="match status" value="1"/>
</dbReference>
<dbReference type="InterPro" id="IPR011059">
    <property type="entry name" value="Metal-dep_hydrolase_composite"/>
</dbReference>
<evidence type="ECO:0000313" key="3">
    <source>
        <dbReference type="EMBL" id="EJF41406.1"/>
    </source>
</evidence>
<dbReference type="InterPro" id="IPR051781">
    <property type="entry name" value="Metallo-dep_Hydrolase"/>
</dbReference>
<gene>
    <name evidence="3" type="ORF">HMPREF1318_1293</name>
</gene>
<sequence>MTDYPLPAPGEITGWTTPPTDGGERLDGRSTVLLTADRLITGRRGDAPGTLEVVGDVPDVGPDGEGAGPAEAARRAGGGGAVLLDHKRILFVGTVAEAEAHLSSRTDLAVADIGRLDLPGSTLMPGLIETHDHLLTSGTAVEYPDYGPHEVARLTLNAARSARELLSVGVTSTQSLGARHYIDVAVREAIDNGDVRGPRVVASGPQITTTAGHSYHAGAEVDSLDQIRYEVRHHHKMGVDTIKVMATGGFMTGGSAPWFAQFSQGELDVLIAEAHRLGKWTAAHAHGVQGIERAVRAGVDYVAHASFITADGRSEFDPALADEMARAGVYVDCTITADMPQMLRRDDSYAPPARQLWEHGVKIVAGHDAGIPAVPQRGYVAGLEALEWVGLPRAEVILAATSRAAAAIGCAGITGVLAEGFEADLIAVAGDPRESLDALRDLTLVVTRGREFVPDRLEGVPVLLDDSLGGLGPIGPAATLGVWRTLAERRRTHPEV</sequence>
<dbReference type="InterPro" id="IPR006680">
    <property type="entry name" value="Amidohydro-rel"/>
</dbReference>
<dbReference type="InterPro" id="IPR032466">
    <property type="entry name" value="Metal_Hydrolase"/>
</dbReference>
<dbReference type="RefSeq" id="WP_008732359.1">
    <property type="nucleotide sequence ID" value="NZ_AKFT01000159.1"/>
</dbReference>
<protein>
    <submittedName>
        <fullName evidence="3">Amidohydrolase family protein</fullName>
    </submittedName>
</protein>
<evidence type="ECO:0000256" key="1">
    <source>
        <dbReference type="SAM" id="MobiDB-lite"/>
    </source>
</evidence>
<dbReference type="PATRIC" id="fig|1125718.3.peg.1942"/>
<comment type="caution">
    <text evidence="3">The sequence shown here is derived from an EMBL/GenBank/DDBJ whole genome shotgun (WGS) entry which is preliminary data.</text>
</comment>
<feature type="compositionally biased region" description="Low complexity" evidence="1">
    <location>
        <begin position="52"/>
        <end position="61"/>
    </location>
</feature>
<dbReference type="AlphaFoldDB" id="J0WYK9"/>
<dbReference type="PANTHER" id="PTHR43135:SF3">
    <property type="entry name" value="ALPHA-D-RIBOSE 1-METHYLPHOSPHONATE 5-TRIPHOSPHATE DIPHOSPHATASE"/>
    <property type="match status" value="1"/>
</dbReference>
<feature type="region of interest" description="Disordered" evidence="1">
    <location>
        <begin position="1"/>
        <end position="24"/>
    </location>
</feature>
<name>J0WYK9_9ACTO</name>
<dbReference type="PANTHER" id="PTHR43135">
    <property type="entry name" value="ALPHA-D-RIBOSE 1-METHYLPHOSPHONATE 5-TRIPHOSPHATE DIPHOSPHATASE"/>
    <property type="match status" value="1"/>
</dbReference>
<keyword evidence="4" id="KW-1185">Reference proteome</keyword>
<dbReference type="EMBL" id="AKFT01000159">
    <property type="protein sequence ID" value="EJF41406.1"/>
    <property type="molecule type" value="Genomic_DNA"/>
</dbReference>
<dbReference type="GO" id="GO:0016810">
    <property type="term" value="F:hydrolase activity, acting on carbon-nitrogen (but not peptide) bonds"/>
    <property type="evidence" value="ECO:0007669"/>
    <property type="project" value="InterPro"/>
</dbReference>
<evidence type="ECO:0000259" key="2">
    <source>
        <dbReference type="Pfam" id="PF01979"/>
    </source>
</evidence>
<dbReference type="Gene3D" id="3.20.20.140">
    <property type="entry name" value="Metal-dependent hydrolases"/>
    <property type="match status" value="1"/>
</dbReference>
<dbReference type="Pfam" id="PF01979">
    <property type="entry name" value="Amidohydro_1"/>
    <property type="match status" value="1"/>
</dbReference>
<reference evidence="3 4" key="1">
    <citation type="submission" date="2012-05" db="EMBL/GenBank/DDBJ databases">
        <authorList>
            <person name="Harkins D.M."/>
            <person name="Madupu R."/>
            <person name="Durkin A.S."/>
            <person name="Torralba M."/>
            <person name="Methe B."/>
            <person name="Sutton G.G."/>
            <person name="Nelson K.E."/>
        </authorList>
    </citation>
    <scope>NUCLEOTIDE SEQUENCE [LARGE SCALE GENOMIC DNA]</scope>
    <source>
        <strain evidence="3 4">F0489</strain>
    </source>
</reference>
<proteinExistence type="predicted"/>
<dbReference type="eggNOG" id="COG1228">
    <property type="taxonomic scope" value="Bacteria"/>
</dbReference>
<accession>J0WYK9</accession>
<dbReference type="SUPFAM" id="SSF51556">
    <property type="entry name" value="Metallo-dependent hydrolases"/>
    <property type="match status" value="1"/>
</dbReference>
<feature type="region of interest" description="Disordered" evidence="1">
    <location>
        <begin position="47"/>
        <end position="73"/>
    </location>
</feature>
<dbReference type="OrthoDB" id="3514520at2"/>
<evidence type="ECO:0000313" key="4">
    <source>
        <dbReference type="Proteomes" id="UP000002941"/>
    </source>
</evidence>
<feature type="domain" description="Amidohydrolase-related" evidence="2">
    <location>
        <begin position="122"/>
        <end position="440"/>
    </location>
</feature>
<dbReference type="Proteomes" id="UP000002941">
    <property type="component" value="Unassembled WGS sequence"/>
</dbReference>